<name>A0ABV6CAB3_9GAMM</name>
<proteinExistence type="predicted"/>
<evidence type="ECO:0000313" key="3">
    <source>
        <dbReference type="Proteomes" id="UP001589758"/>
    </source>
</evidence>
<feature type="transmembrane region" description="Helical" evidence="1">
    <location>
        <begin position="20"/>
        <end position="39"/>
    </location>
</feature>
<dbReference type="Proteomes" id="UP001589758">
    <property type="component" value="Unassembled WGS sequence"/>
</dbReference>
<gene>
    <name evidence="2" type="ORF">ACFFIT_07435</name>
</gene>
<keyword evidence="1" id="KW-1133">Transmembrane helix</keyword>
<dbReference type="EMBL" id="JBHLXE010000084">
    <property type="protein sequence ID" value="MFC0179918.1"/>
    <property type="molecule type" value="Genomic_DNA"/>
</dbReference>
<keyword evidence="3" id="KW-1185">Reference proteome</keyword>
<reference evidence="2 3" key="1">
    <citation type="submission" date="2024-09" db="EMBL/GenBank/DDBJ databases">
        <authorList>
            <person name="Sun Q."/>
            <person name="Mori K."/>
        </authorList>
    </citation>
    <scope>NUCLEOTIDE SEQUENCE [LARGE SCALE GENOMIC DNA]</scope>
    <source>
        <strain evidence="2 3">CCM 8545</strain>
    </source>
</reference>
<evidence type="ECO:0000256" key="1">
    <source>
        <dbReference type="SAM" id="Phobius"/>
    </source>
</evidence>
<sequence>MLLNKVGILNGPTSIPHLKSAQTALGVIIFATLVIKDINVSHTLRDKLRQRRQLMTSADEM</sequence>
<evidence type="ECO:0000313" key="2">
    <source>
        <dbReference type="EMBL" id="MFC0179918.1"/>
    </source>
</evidence>
<accession>A0ABV6CAB3</accession>
<organism evidence="2 3">
    <name type="scientific">Thorsellia kenyensis</name>
    <dbReference type="NCBI Taxonomy" id="1549888"/>
    <lineage>
        <taxon>Bacteria</taxon>
        <taxon>Pseudomonadati</taxon>
        <taxon>Pseudomonadota</taxon>
        <taxon>Gammaproteobacteria</taxon>
        <taxon>Enterobacterales</taxon>
        <taxon>Thorselliaceae</taxon>
        <taxon>Thorsellia</taxon>
    </lineage>
</organism>
<comment type="caution">
    <text evidence="2">The sequence shown here is derived from an EMBL/GenBank/DDBJ whole genome shotgun (WGS) entry which is preliminary data.</text>
</comment>
<keyword evidence="1" id="KW-0472">Membrane</keyword>
<keyword evidence="1" id="KW-0812">Transmembrane</keyword>
<dbReference type="RefSeq" id="WP_385877029.1">
    <property type="nucleotide sequence ID" value="NZ_JBHLXE010000084.1"/>
</dbReference>
<protein>
    <submittedName>
        <fullName evidence="2">Uncharacterized protein</fullName>
    </submittedName>
</protein>